<evidence type="ECO:0000313" key="3">
    <source>
        <dbReference type="Proteomes" id="UP001396334"/>
    </source>
</evidence>
<evidence type="ECO:0000256" key="1">
    <source>
        <dbReference type="SAM" id="SignalP"/>
    </source>
</evidence>
<dbReference type="EMBL" id="JBBPBN010000017">
    <property type="protein sequence ID" value="KAK9020297.1"/>
    <property type="molecule type" value="Genomic_DNA"/>
</dbReference>
<proteinExistence type="predicted"/>
<feature type="chain" id="PRO_5046069003" description="Secreted protein" evidence="1">
    <location>
        <begin position="20"/>
        <end position="99"/>
    </location>
</feature>
<name>A0ABR2S549_9ROSI</name>
<keyword evidence="3" id="KW-1185">Reference proteome</keyword>
<gene>
    <name evidence="2" type="ORF">V6N11_054786</name>
</gene>
<protein>
    <recommendedName>
        <fullName evidence="4">Secreted protein</fullName>
    </recommendedName>
</protein>
<organism evidence="2 3">
    <name type="scientific">Hibiscus sabdariffa</name>
    <name type="common">roselle</name>
    <dbReference type="NCBI Taxonomy" id="183260"/>
    <lineage>
        <taxon>Eukaryota</taxon>
        <taxon>Viridiplantae</taxon>
        <taxon>Streptophyta</taxon>
        <taxon>Embryophyta</taxon>
        <taxon>Tracheophyta</taxon>
        <taxon>Spermatophyta</taxon>
        <taxon>Magnoliopsida</taxon>
        <taxon>eudicotyledons</taxon>
        <taxon>Gunneridae</taxon>
        <taxon>Pentapetalae</taxon>
        <taxon>rosids</taxon>
        <taxon>malvids</taxon>
        <taxon>Malvales</taxon>
        <taxon>Malvaceae</taxon>
        <taxon>Malvoideae</taxon>
        <taxon>Hibiscus</taxon>
    </lineage>
</organism>
<feature type="signal peptide" evidence="1">
    <location>
        <begin position="1"/>
        <end position="19"/>
    </location>
</feature>
<comment type="caution">
    <text evidence="2">The sequence shown here is derived from an EMBL/GenBank/DDBJ whole genome shotgun (WGS) entry which is preliminary data.</text>
</comment>
<keyword evidence="1" id="KW-0732">Signal</keyword>
<evidence type="ECO:0008006" key="4">
    <source>
        <dbReference type="Google" id="ProtNLM"/>
    </source>
</evidence>
<dbReference type="Proteomes" id="UP001396334">
    <property type="component" value="Unassembled WGS sequence"/>
</dbReference>
<reference evidence="2 3" key="1">
    <citation type="journal article" date="2024" name="G3 (Bethesda)">
        <title>Genome assembly of Hibiscus sabdariffa L. provides insights into metabolisms of medicinal natural products.</title>
        <authorList>
            <person name="Kim T."/>
        </authorList>
    </citation>
    <scope>NUCLEOTIDE SEQUENCE [LARGE SCALE GENOMIC DNA]</scope>
    <source>
        <strain evidence="2">TK-2024</strain>
        <tissue evidence="2">Old leaves</tissue>
    </source>
</reference>
<sequence length="99" mass="10903">MLWVCCWQACTALVITVSSDGVVPPLPLGSRGLSRGRGVVGLEAAWDMCLFELALMFHCSFRWISWCGWLGGGGGWLLRRWWGGEEGGGGWKLETKEVD</sequence>
<evidence type="ECO:0000313" key="2">
    <source>
        <dbReference type="EMBL" id="KAK9020297.1"/>
    </source>
</evidence>
<accession>A0ABR2S549</accession>